<evidence type="ECO:0000256" key="1">
    <source>
        <dbReference type="ARBA" id="ARBA00022729"/>
    </source>
</evidence>
<dbReference type="Pfam" id="PF08139">
    <property type="entry name" value="LPAM_1"/>
    <property type="match status" value="1"/>
</dbReference>
<organism evidence="2 3">
    <name type="scientific">Sporosarcina siberiensis</name>
    <dbReference type="NCBI Taxonomy" id="1365606"/>
    <lineage>
        <taxon>Bacteria</taxon>
        <taxon>Bacillati</taxon>
        <taxon>Bacillota</taxon>
        <taxon>Bacilli</taxon>
        <taxon>Bacillales</taxon>
        <taxon>Caryophanaceae</taxon>
        <taxon>Sporosarcina</taxon>
    </lineage>
</organism>
<dbReference type="InterPro" id="IPR012640">
    <property type="entry name" value="Membr_lipoprot_lipid_attach_CS"/>
</dbReference>
<dbReference type="Proteomes" id="UP001597218">
    <property type="component" value="Unassembled WGS sequence"/>
</dbReference>
<dbReference type="PROSITE" id="PS51257">
    <property type="entry name" value="PROKAR_LIPOPROTEIN"/>
    <property type="match status" value="1"/>
</dbReference>
<comment type="caution">
    <text evidence="2">The sequence shown here is derived from an EMBL/GenBank/DDBJ whole genome shotgun (WGS) entry which is preliminary data.</text>
</comment>
<proteinExistence type="predicted"/>
<keyword evidence="3" id="KW-1185">Reference proteome</keyword>
<sequence length="93" mass="10310">MKRIILILVSIIALSGCSKDSSLSVSEVSQQNMNTDIQSFFQEVKEENGIHLYFDKQKGNAYVYLNGSNAILGDTSVYFTGFEGECKISCVNE</sequence>
<protein>
    <submittedName>
        <fullName evidence="2">Membrane lipoprotein lipid attachment site-containing protein</fullName>
    </submittedName>
</protein>
<dbReference type="EMBL" id="JBHUGI010000027">
    <property type="protein sequence ID" value="MFD1928385.1"/>
    <property type="molecule type" value="Genomic_DNA"/>
</dbReference>
<dbReference type="RefSeq" id="WP_381537708.1">
    <property type="nucleotide sequence ID" value="NZ_JBHUGI010000027.1"/>
</dbReference>
<keyword evidence="2" id="KW-0449">Lipoprotein</keyword>
<evidence type="ECO:0000313" key="2">
    <source>
        <dbReference type="EMBL" id="MFD1928385.1"/>
    </source>
</evidence>
<accession>A0ABW4SG39</accession>
<evidence type="ECO:0000313" key="3">
    <source>
        <dbReference type="Proteomes" id="UP001597218"/>
    </source>
</evidence>
<reference evidence="3" key="1">
    <citation type="journal article" date="2019" name="Int. J. Syst. Evol. Microbiol.">
        <title>The Global Catalogue of Microorganisms (GCM) 10K type strain sequencing project: providing services to taxonomists for standard genome sequencing and annotation.</title>
        <authorList>
            <consortium name="The Broad Institute Genomics Platform"/>
            <consortium name="The Broad Institute Genome Sequencing Center for Infectious Disease"/>
            <person name="Wu L."/>
            <person name="Ma J."/>
        </authorList>
    </citation>
    <scope>NUCLEOTIDE SEQUENCE [LARGE SCALE GENOMIC DNA]</scope>
    <source>
        <strain evidence="3">CGMCC 4.7177</strain>
    </source>
</reference>
<gene>
    <name evidence="2" type="ORF">ACFSFY_10010</name>
</gene>
<name>A0ABW4SG39_9BACL</name>
<keyword evidence="1" id="KW-0732">Signal</keyword>